<dbReference type="InterPro" id="IPR036188">
    <property type="entry name" value="FAD/NAD-bd_sf"/>
</dbReference>
<evidence type="ECO:0000259" key="1">
    <source>
        <dbReference type="Pfam" id="PF01266"/>
    </source>
</evidence>
<name>A0A381RJC4_9ZZZZ</name>
<gene>
    <name evidence="2" type="ORF">METZ01_LOCUS43922</name>
</gene>
<reference evidence="2" key="1">
    <citation type="submission" date="2018-05" db="EMBL/GenBank/DDBJ databases">
        <authorList>
            <person name="Lanie J.A."/>
            <person name="Ng W.-L."/>
            <person name="Kazmierczak K.M."/>
            <person name="Andrzejewski T.M."/>
            <person name="Davidsen T.M."/>
            <person name="Wayne K.J."/>
            <person name="Tettelin H."/>
            <person name="Glass J.I."/>
            <person name="Rusch D."/>
            <person name="Podicherti R."/>
            <person name="Tsui H.-C.T."/>
            <person name="Winkler M.E."/>
        </authorList>
    </citation>
    <scope>NUCLEOTIDE SEQUENCE</scope>
</reference>
<dbReference type="SUPFAM" id="SSF51905">
    <property type="entry name" value="FAD/NAD(P)-binding domain"/>
    <property type="match status" value="1"/>
</dbReference>
<dbReference type="SUPFAM" id="SSF54373">
    <property type="entry name" value="FAD-linked reductases, C-terminal domain"/>
    <property type="match status" value="1"/>
</dbReference>
<organism evidence="2">
    <name type="scientific">marine metagenome</name>
    <dbReference type="NCBI Taxonomy" id="408172"/>
    <lineage>
        <taxon>unclassified sequences</taxon>
        <taxon>metagenomes</taxon>
        <taxon>ecological metagenomes</taxon>
    </lineage>
</organism>
<dbReference type="Gene3D" id="3.30.9.10">
    <property type="entry name" value="D-Amino Acid Oxidase, subunit A, domain 2"/>
    <property type="match status" value="1"/>
</dbReference>
<feature type="non-terminal residue" evidence="2">
    <location>
        <position position="332"/>
    </location>
</feature>
<dbReference type="AlphaFoldDB" id="A0A381RJC4"/>
<feature type="non-terminal residue" evidence="2">
    <location>
        <position position="1"/>
    </location>
</feature>
<accession>A0A381RJC4</accession>
<dbReference type="PANTHER" id="PTHR13847">
    <property type="entry name" value="SARCOSINE DEHYDROGENASE-RELATED"/>
    <property type="match status" value="1"/>
</dbReference>
<protein>
    <recommendedName>
        <fullName evidence="1">FAD dependent oxidoreductase domain-containing protein</fullName>
    </recommendedName>
</protein>
<dbReference type="Pfam" id="PF01266">
    <property type="entry name" value="DAO"/>
    <property type="match status" value="1"/>
</dbReference>
<proteinExistence type="predicted"/>
<dbReference type="InterPro" id="IPR006076">
    <property type="entry name" value="FAD-dep_OxRdtase"/>
</dbReference>
<dbReference type="GO" id="GO:0005737">
    <property type="term" value="C:cytoplasm"/>
    <property type="evidence" value="ECO:0007669"/>
    <property type="project" value="TreeGrafter"/>
</dbReference>
<feature type="domain" description="FAD dependent oxidoreductase" evidence="1">
    <location>
        <begin position="2"/>
        <end position="328"/>
    </location>
</feature>
<dbReference type="Gene3D" id="3.50.50.60">
    <property type="entry name" value="FAD/NAD(P)-binding domain"/>
    <property type="match status" value="1"/>
</dbReference>
<evidence type="ECO:0000313" key="2">
    <source>
        <dbReference type="EMBL" id="SUZ91068.1"/>
    </source>
</evidence>
<dbReference type="EMBL" id="UINC01001945">
    <property type="protein sequence ID" value="SUZ91068.1"/>
    <property type="molecule type" value="Genomic_DNA"/>
</dbReference>
<sequence>VGLSVTVVERDSVGSHASGYALGLLNPTNETGSIESLNHQSFIMHQEMLEVVEQESGVDVQVLTMPHIELALEESEIVTLKKECDRIAAFSNFTTNWLEPDEITRFDSRITREIYGGLLVEDVIAIDSYNFTLATAQAAESRGAEYVLREATGLVYDRDRVAGVMVGEDCINCGTVVLALGPWSGAASLWAGIDIPIVPQKGEILRLEGLNPRLDFHVHGFTLGSSCSILQKADGAVWLAATVQDDTGFDVTPSLDARESLVLRGTRMMPELEWQQMLLQTACMRPVTPDGDPIFGKIPDKEGVFIASGTGGQGILLAPVIGRAMADLISAG</sequence>